<dbReference type="GO" id="GO:0003677">
    <property type="term" value="F:DNA binding"/>
    <property type="evidence" value="ECO:0007669"/>
    <property type="project" value="InterPro"/>
</dbReference>
<sequence length="205" mass="22447">MTTASADAFRTRGLVRWCAASGTNRRLAPPSKERFAFRIGGSLGAENEAALRRALTDHSLDPRLKLAILLLTVYGIHTHRLTNLRLRNFSAEGVPRVRLDRDWLELPQAAGPWIRALHANPGLAHRSTGGWLFPGYRHGRPLSPSSLAATLRQHGLSPARTHQESTANIISQVPPIVAARLLGVAVSTAADWHRLIATNTMATKR</sequence>
<accession>A0A1E2SJD1</accession>
<dbReference type="OrthoDB" id="3405537at2"/>
<reference evidence="1 2" key="1">
    <citation type="submission" date="2015-11" db="EMBL/GenBank/DDBJ databases">
        <authorList>
            <person name="Zhang Y."/>
            <person name="Guo Z."/>
        </authorList>
    </citation>
    <scope>NUCLEOTIDE SEQUENCE [LARGE SCALE GENOMIC DNA]</scope>
    <source>
        <strain evidence="2">gdw1</strain>
    </source>
</reference>
<evidence type="ECO:0000313" key="1">
    <source>
        <dbReference type="EMBL" id="ODA89952.1"/>
    </source>
</evidence>
<proteinExistence type="predicted"/>
<comment type="caution">
    <text evidence="1">The sequence shown here is derived from an EMBL/GenBank/DDBJ whole genome shotgun (WGS) entry which is preliminary data.</text>
</comment>
<dbReference type="AlphaFoldDB" id="A0A1E2SJD1"/>
<evidence type="ECO:0000313" key="2">
    <source>
        <dbReference type="Proteomes" id="UP000094426"/>
    </source>
</evidence>
<dbReference type="InterPro" id="IPR011010">
    <property type="entry name" value="DNA_brk_join_enz"/>
</dbReference>
<gene>
    <name evidence="1" type="ORF">ATY41_02620</name>
</gene>
<name>A0A1E2SJD1_LEIXY</name>
<dbReference type="Proteomes" id="UP000094426">
    <property type="component" value="Unassembled WGS sequence"/>
</dbReference>
<dbReference type="EMBL" id="LNZG01000023">
    <property type="protein sequence ID" value="ODA89952.1"/>
    <property type="molecule type" value="Genomic_DNA"/>
</dbReference>
<dbReference type="SUPFAM" id="SSF56349">
    <property type="entry name" value="DNA breaking-rejoining enzymes"/>
    <property type="match status" value="1"/>
</dbReference>
<dbReference type="RefSeq" id="WP_041767935.1">
    <property type="nucleotide sequence ID" value="NZ_LNZG01000023.1"/>
</dbReference>
<protein>
    <submittedName>
        <fullName evidence="1">Uncharacterized protein</fullName>
    </submittedName>
</protein>
<organism evidence="1 2">
    <name type="scientific">Leifsonia xyli subsp. xyli</name>
    <dbReference type="NCBI Taxonomy" id="59736"/>
    <lineage>
        <taxon>Bacteria</taxon>
        <taxon>Bacillati</taxon>
        <taxon>Actinomycetota</taxon>
        <taxon>Actinomycetes</taxon>
        <taxon>Micrococcales</taxon>
        <taxon>Microbacteriaceae</taxon>
        <taxon>Leifsonia</taxon>
    </lineage>
</organism>